<dbReference type="PANTHER" id="PTHR42110:SF1">
    <property type="entry name" value="L-ASPARAGINASE, PUTATIVE (AFU_ORTHOLOGUE AFUA_3G11890)-RELATED"/>
    <property type="match status" value="1"/>
</dbReference>
<proteinExistence type="predicted"/>
<name>A0ABW4K532_9HYPH</name>
<dbReference type="PANTHER" id="PTHR42110">
    <property type="entry name" value="L-ASPARAGINASE, PUTATIVE (AFU_ORTHOLOGUE AFUA_3G11890)-RELATED"/>
    <property type="match status" value="1"/>
</dbReference>
<dbReference type="RefSeq" id="WP_378798445.1">
    <property type="nucleotide sequence ID" value="NZ_JBHUER010000004.1"/>
</dbReference>
<comment type="caution">
    <text evidence="1">The sequence shown here is derived from an EMBL/GenBank/DDBJ whole genome shotgun (WGS) entry which is preliminary data.</text>
</comment>
<sequence>MSAGEILVEVTRGIAVESRHAGSVAVSDAAGRLVFALGDVERPTFPRSAVKALQALPLVESGAAARFGFSDEELALACASHSGEPEHVATAAGALARIGLGAEALECGAHWPTSDAAARALAASGVGPTALHNNCSGKHAGFLCLACAMEVEPAGYIQPEHPVQREVTAALEGAFGVSLAQAAVGVDGCGIPTYAAPLASVARAFARFATGEGFGPARAAAAKTLMRAVWSAPFQVAGTGRFDTEAMQALKDRAFVKMGAEGVHIAALPELGLGVAIKIEDGATRAAEVAMAAVLARLLRPEGEQAAWLASRMRRRLTNWEGVEVGELRPAPALGAA</sequence>
<protein>
    <submittedName>
        <fullName evidence="1">Asparaginase</fullName>
    </submittedName>
</protein>
<accession>A0ABW4K532</accession>
<dbReference type="Pfam" id="PF06089">
    <property type="entry name" value="Asparaginase_II"/>
    <property type="match status" value="1"/>
</dbReference>
<reference evidence="2" key="1">
    <citation type="journal article" date="2019" name="Int. J. Syst. Evol. Microbiol.">
        <title>The Global Catalogue of Microorganisms (GCM) 10K type strain sequencing project: providing services to taxonomists for standard genome sequencing and annotation.</title>
        <authorList>
            <consortium name="The Broad Institute Genomics Platform"/>
            <consortium name="The Broad Institute Genome Sequencing Center for Infectious Disease"/>
            <person name="Wu L."/>
            <person name="Ma J."/>
        </authorList>
    </citation>
    <scope>NUCLEOTIDE SEQUENCE [LARGE SCALE GENOMIC DNA]</scope>
    <source>
        <strain evidence="2">KCTC 23707</strain>
    </source>
</reference>
<keyword evidence="2" id="KW-1185">Reference proteome</keyword>
<dbReference type="InterPro" id="IPR010349">
    <property type="entry name" value="Asparaginase_II"/>
</dbReference>
<evidence type="ECO:0000313" key="1">
    <source>
        <dbReference type="EMBL" id="MFD1702814.1"/>
    </source>
</evidence>
<evidence type="ECO:0000313" key="2">
    <source>
        <dbReference type="Proteomes" id="UP001597308"/>
    </source>
</evidence>
<dbReference type="Proteomes" id="UP001597308">
    <property type="component" value="Unassembled WGS sequence"/>
</dbReference>
<organism evidence="1 2">
    <name type="scientific">Methylopila henanensis</name>
    <dbReference type="NCBI Taxonomy" id="873516"/>
    <lineage>
        <taxon>Bacteria</taxon>
        <taxon>Pseudomonadati</taxon>
        <taxon>Pseudomonadota</taxon>
        <taxon>Alphaproteobacteria</taxon>
        <taxon>Hyphomicrobiales</taxon>
        <taxon>Methylopilaceae</taxon>
        <taxon>Methylopila</taxon>
    </lineage>
</organism>
<dbReference type="EMBL" id="JBHUER010000004">
    <property type="protein sequence ID" value="MFD1702814.1"/>
    <property type="molecule type" value="Genomic_DNA"/>
</dbReference>
<gene>
    <name evidence="1" type="ORF">ACFSCV_07335</name>
</gene>